<keyword evidence="5" id="KW-1185">Reference proteome</keyword>
<dbReference type="InterPro" id="IPR043502">
    <property type="entry name" value="DNA/RNA_pol_sf"/>
</dbReference>
<reference evidence="4" key="1">
    <citation type="submission" date="2023-04" db="EMBL/GenBank/DDBJ databases">
        <title>Colletotrichum limetticola genome sequence.</title>
        <authorList>
            <person name="Baroncelli R."/>
        </authorList>
    </citation>
    <scope>NUCLEOTIDE SEQUENCE</scope>
    <source>
        <strain evidence="4">KLA-Anderson</strain>
    </source>
</reference>
<sequence>MGASSSCLNGEIEGALVIWQINLKASRIRAKYLVNLAKNKYPNGPPHVIAIQDPPKELPWISTGNYKPVYRTARTLREEDHPYIPCKPTKKAKYEKRQLVDLDPVAFLVLDTIPVGHWHPTFHEDLDADPRDFQDRLDRLDPPTPRHEDAFAATLALSTLAGPINIHNVYNRQTKINIDRLLATCTLRQDNLLLGDFNLHHPRWSRIPFVGPITSDARSLFHGTEQAGMECITEPGAMTYSRGSDKEKHASTIDLAFLSQSLLHRFTDWSILEGHNFDSDHRIIQTTLLMEPDRTSSDRYLWGKADVAGFRAHVERELANSGLLDTALMSKPDINAYFSKFNDIIRLAIPLHVPLAKPPVIRRSAKPPPLRDKQHPNFEQQASTRLGTDLDAEHDFDSFCRRLEQQTRTEKTKKWRTMLSGDGDDSPTIHKRAKIGAFLSKPRVSGQIPFLVGSDKTKCTSLEENAQCLRKSVWPNTSQGPTAPPLQLPDLDPLQPQLFADQVVSDDDVKAVLSGLTRGKAAGPDGVSPDALKMLYHPFDELPDEAVYGGGYEALRDSVNSIIHPYIKRGAQACLLHSYHPDAFKPSITVILPKLNKDDYTSPKAYRPVALLSVVGKLIERIVANRLKKLALEHSDLIPSTQFGLPGKSTTKALEHLVNLVQQCWSPIGRAKLKATLMTIDITGAYDHVRRFELLKILRQKGVPDWIVRFVWSFLSDRKTVLKLPGHTSEEFWVDIGIPQGSPLSPILFLFFSSPILEALQVSCPFASFALAMSYVDDTNILVTSPSEARNCEALKFLYDNLVRWASPNGIFFGPHKTFVMHFRKSGSHGPPSTELPDIPGLSKNCLQTELLLLGVVVDSKLTWAAHIEQVITKVRRRMIHLRRISGSTWGPSLHEMKKLYVSSVLPIFSYACPVWFVDGRGQKIRGQLTKTLVQSLDAEQARFLRFIAGGFEASASEVVHKELHMIQLSVYLEQLALRHRINNLYSPEYRDLEAMWDNVFTDIATEQGLGAHPYKALYGQAESLWLEMRERVLDKQLCRANWNPEQAVQSEAEGWADPKRRKAIIKAYLKDISMERSSLAWDRYRNDRSGKVRNINRNTPALKENWGPESLKYYQGLTRAQSSMLFQCRSGVIGLNGYLFSLKANLVETHRCRCGHPMQTAEHLFAHCKQLTFERSRLRKHVGVINFDLLVTTEANVATAWAIRHFDIAQFRWTGKHMPLPC</sequence>
<feature type="domain" description="Reverse transcriptase" evidence="3">
    <location>
        <begin position="573"/>
        <end position="858"/>
    </location>
</feature>
<accession>A0ABQ9P8Z0</accession>
<evidence type="ECO:0000313" key="4">
    <source>
        <dbReference type="EMBL" id="KAK0368542.1"/>
    </source>
</evidence>
<proteinExistence type="predicted"/>
<evidence type="ECO:0000313" key="5">
    <source>
        <dbReference type="Proteomes" id="UP001169217"/>
    </source>
</evidence>
<dbReference type="Pfam" id="PF14529">
    <property type="entry name" value="Exo_endo_phos_2"/>
    <property type="match status" value="1"/>
</dbReference>
<comment type="caution">
    <text evidence="4">The sequence shown here is derived from an EMBL/GenBank/DDBJ whole genome shotgun (WGS) entry which is preliminary data.</text>
</comment>
<gene>
    <name evidence="4" type="ORF">CLIM01_14100</name>
</gene>
<dbReference type="InterPro" id="IPR000477">
    <property type="entry name" value="RT_dom"/>
</dbReference>
<dbReference type="InterPro" id="IPR036691">
    <property type="entry name" value="Endo/exonu/phosph_ase_sf"/>
</dbReference>
<dbReference type="Proteomes" id="UP001169217">
    <property type="component" value="Unassembled WGS sequence"/>
</dbReference>
<organism evidence="4 5">
    <name type="scientific">Colletotrichum limetticola</name>
    <dbReference type="NCBI Taxonomy" id="1209924"/>
    <lineage>
        <taxon>Eukaryota</taxon>
        <taxon>Fungi</taxon>
        <taxon>Dikarya</taxon>
        <taxon>Ascomycota</taxon>
        <taxon>Pezizomycotina</taxon>
        <taxon>Sordariomycetes</taxon>
        <taxon>Hypocreomycetidae</taxon>
        <taxon>Glomerellales</taxon>
        <taxon>Glomerellaceae</taxon>
        <taxon>Colletotrichum</taxon>
        <taxon>Colletotrichum acutatum species complex</taxon>
    </lineage>
</organism>
<dbReference type="PANTHER" id="PTHR33481:SF1">
    <property type="entry name" value="ENDONUCLEASE_EXONUCLEASE_PHOSPHATASE DOMAIN-CONTAINING PROTEIN-RELATED"/>
    <property type="match status" value="1"/>
</dbReference>
<evidence type="ECO:0000259" key="3">
    <source>
        <dbReference type="PROSITE" id="PS50878"/>
    </source>
</evidence>
<comment type="subcellular location">
    <subcellularLocation>
        <location evidence="1">Mitochondrion</location>
    </subcellularLocation>
</comment>
<dbReference type="SUPFAM" id="SSF56672">
    <property type="entry name" value="DNA/RNA polymerases"/>
    <property type="match status" value="1"/>
</dbReference>
<evidence type="ECO:0000256" key="2">
    <source>
        <dbReference type="ARBA" id="ARBA00023128"/>
    </source>
</evidence>
<evidence type="ECO:0000256" key="1">
    <source>
        <dbReference type="ARBA" id="ARBA00004173"/>
    </source>
</evidence>
<dbReference type="PROSITE" id="PS50878">
    <property type="entry name" value="RT_POL"/>
    <property type="match status" value="1"/>
</dbReference>
<dbReference type="Gene3D" id="3.60.10.10">
    <property type="entry name" value="Endonuclease/exonuclease/phosphatase"/>
    <property type="match status" value="1"/>
</dbReference>
<dbReference type="InterPro" id="IPR005135">
    <property type="entry name" value="Endo/exonuclease/phosphatase"/>
</dbReference>
<keyword evidence="2" id="KW-0496">Mitochondrion</keyword>
<dbReference type="CDD" id="cd01650">
    <property type="entry name" value="RT_nLTR_like"/>
    <property type="match status" value="1"/>
</dbReference>
<dbReference type="PANTHER" id="PTHR33481">
    <property type="entry name" value="REVERSE TRANSCRIPTASE"/>
    <property type="match status" value="1"/>
</dbReference>
<dbReference type="SUPFAM" id="SSF56219">
    <property type="entry name" value="DNase I-like"/>
    <property type="match status" value="1"/>
</dbReference>
<protein>
    <submittedName>
        <fullName evidence="4">Zinc knuckle</fullName>
    </submittedName>
</protein>
<name>A0ABQ9P8Z0_9PEZI</name>
<dbReference type="EMBL" id="JARUPT010000824">
    <property type="protein sequence ID" value="KAK0368542.1"/>
    <property type="molecule type" value="Genomic_DNA"/>
</dbReference>
<dbReference type="Pfam" id="PF00078">
    <property type="entry name" value="RVT_1"/>
    <property type="match status" value="1"/>
</dbReference>